<dbReference type="GO" id="GO:0000400">
    <property type="term" value="F:four-way junction DNA binding"/>
    <property type="evidence" value="ECO:0007669"/>
    <property type="project" value="TreeGrafter"/>
</dbReference>
<feature type="compositionally biased region" description="Polar residues" evidence="12">
    <location>
        <begin position="1505"/>
        <end position="1514"/>
    </location>
</feature>
<evidence type="ECO:0000256" key="9">
    <source>
        <dbReference type="ARBA" id="ARBA00022840"/>
    </source>
</evidence>
<dbReference type="PROSITE" id="PS01359">
    <property type="entry name" value="ZF_PHD_1"/>
    <property type="match status" value="1"/>
</dbReference>
<comment type="caution">
    <text evidence="18">The sequence shown here is derived from an EMBL/GenBank/DDBJ whole genome shotgun (WGS) entry which is preliminary data.</text>
</comment>
<evidence type="ECO:0000259" key="16">
    <source>
        <dbReference type="PROSITE" id="PS51194"/>
    </source>
</evidence>
<dbReference type="InterPro" id="IPR039686">
    <property type="entry name" value="FANCM/Mph1-like_ID"/>
</dbReference>
<feature type="compositionally biased region" description="Polar residues" evidence="12">
    <location>
        <begin position="876"/>
        <end position="897"/>
    </location>
</feature>
<evidence type="ECO:0000256" key="11">
    <source>
        <dbReference type="PROSITE-ProRule" id="PRU00322"/>
    </source>
</evidence>
<feature type="region of interest" description="Disordered" evidence="12">
    <location>
        <begin position="1505"/>
        <end position="1539"/>
    </location>
</feature>
<feature type="region of interest" description="Disordered" evidence="12">
    <location>
        <begin position="1874"/>
        <end position="1897"/>
    </location>
</feature>
<gene>
    <name evidence="18" type="ORF">DD238_002342</name>
</gene>
<dbReference type="InterPro" id="IPR027417">
    <property type="entry name" value="P-loop_NTPase"/>
</dbReference>
<sequence length="2199" mass="242636">MEEDEWDDALLVEITALETKHLQTHNQEKQVPNQALSTVSTNAISSLSCAWNCTSCTLQNDASRISCFVCATPRRRSHQTNTRGTDSAKKTVQSRLSFHGRPLTSMTIVPSLQQRQAHEENQQHVGCSKLLSFTVLNKEKTVKNNILQQTTIATGLKEVQSTSSQSGSTAGTSVGTKPVSRVLQKPRHATGEDSQAKLRYLDIETSSDFPVIDSEAAQHFVYPTNYSIRDYQLTIAEKALFHNTLVSLPTGLGKTLVAAVVMYNFYRWFPTGKIVFMAPTKPLVAQQIKACHEIMGIPLSDTAELQGNVPPAMRRMLWNSRRVFFCTPQSLQNDLKRGVCDAEKFVCIVVDEAHRATGNYAYCCAVQEIEAKTQFFRVLALSATPGAKFDVIQDVVTNLRISHIESRSADDPDVKKYTHARQEEVIICRLSAQITEVKTQFLKCFTPIVQRLFRGNIIQYNDPEKLTSWYVLQAREKFRKSPSYASNRSAESDLALLVSLLHAKSLLIGHGLSSFCDQIMNWVEERKRGKMSWSKREMLHSSDFQSLELSLAVTASSSSTASHPKLVKLREVLLEHFQRHVVGKSSTRAIVFTQYRASVSEIVALLRPLAPLLNVQPFIGQGASGKAKENKGQSQKVQQEIVRRFRLGEFNVLVATCIAEEGLDIGEVDLIVSFDALTSPVRMIQRMGRTGRKRVGRVIILVTEGDEQKKLARSASAAKTVSRALTTFKSKFTYSQCPRMLPPGICPQLRELEMKIPTFHASQVGGKTAWGTVDPNLWQLSDAERAVALTKYFPSNFVTSSRNKLCPIVANRTHLLRRQPRSLVRKGIGTRVGYSSRSLMLQAVVRKIHNIQDVLETGSDDDDDQSDDNRIEMGATDSSNMALSGSTEQNACRSSPSLDKDCRRVSVGANNADADGEVGSPWRYISTHSEFSDEGRPDGSFAAMNESVGLHFSPQFVDLGSQIASTVEESGKPERSITCHQENQVSAAAAANVQESLFNTSGLVCPSSTQTQLDVTNADSLCRVQSMPEGQRINSDDVDNKGRSQEMFAAFSLTRASDSPRPRPSSCENSCLPALVKQNDTTSDTDVPVAPRLRGMRQLLFDENDVDGNSLDQTQSAESSQQEVIAPAVETDLPLEKHELSQVKDEDHSGFSFALFPTNACTGGDIEDATNDTDQSDKKSSACSFALLPPTDTEYDVCTANKHSISAKLTNAAFHERDYQLVDDGTDGDGVDEVNEVKLAVKDELTCKANTDLSVVDIAAKGKCRTAVKHEEKTETRDSMMGFSKSHLAGINGTSQMSAQSLLKEAEAEQVGDDCCSICLESESCDEDPIVFCDGCNVAVHQYCYGISVVPSGKWFCDICAETRRSECTAEPNQRVCQLCPLHGGALKQTKCGKWVHVQCFLWIPEFRVEKSDDDVLVLGELSRLDPDRKTLDCSLCHSQKGYGIIQCAHKRCLAAFHVSCAAFARYRMDQLDPPDEEDTGCGTLFLAYCPLHRNSRALTIFSEQQKTPSSAMARSSKPPIPAVTETSSPSHLLTSPSSADAKKKFKTFRRLKRKYDATQSQLFSQLETKGSPSITSPWHKRIRRSKRRRETSCALAAAYIEDIADVRGGARSDDDDDDDYGDDYKEAADDSFINDSSQLLYSQSVESPDDADDNKSKKKRKKSSPNMRAIYARSLCESQDSPLLLRRGGRQLGALPYNGIIRACLSKLHNQPNEGDSPPRRSRSGSQMPQKVQGIVVTPSTLSTPIRARTVRTESDGDDSATEAEPSPSFTLLGAAKPFAQACSTLGPIEQEESDNVNTAEIKMVSPCYNFRGTTSPLAGAANTISIDANGPSVAQLGCAQPVEHVHDIRDAELHKKIEANRIKALKKLEERRQTKLQQTAQLSRPHDAPTLSDKDQKEVPLHRVADHGCAFVAATISKKTHEDETAAYQYALTTSSPNYVGEGFQRTVTTVDLTSPKPTRPESIEQDLSPKWVIFVSSSFARSSGFSTFLSAKHTDCNVVIDDTLEADALLSVRMAVLFLTGQELQDLALASSRDIMVKSRRIRTLVAMHKKIVVAGVYDGSDLPEVPRLKQLPNATVVVQPCFSSLCAQLHQLARQELVEGYEAPSPSLCHPDFSGGTCSELDADFASRLVFFRTIEPLSLDSALSLSFRFKNFAAGKVPVLKFNEMHWRRMLPWISESAAKEIRNYVNQNMHGIE</sequence>
<evidence type="ECO:0000256" key="1">
    <source>
        <dbReference type="ARBA" id="ARBA00004123"/>
    </source>
</evidence>
<dbReference type="InterPro" id="IPR034732">
    <property type="entry name" value="EPHD"/>
</dbReference>
<organism evidence="18 19">
    <name type="scientific">Peronospora effusa</name>
    <dbReference type="NCBI Taxonomy" id="542832"/>
    <lineage>
        <taxon>Eukaryota</taxon>
        <taxon>Sar</taxon>
        <taxon>Stramenopiles</taxon>
        <taxon>Oomycota</taxon>
        <taxon>Peronosporomycetes</taxon>
        <taxon>Peronosporales</taxon>
        <taxon>Peronosporaceae</taxon>
        <taxon>Peronospora</taxon>
    </lineage>
</organism>
<keyword evidence="3" id="KW-0479">Metal-binding</keyword>
<dbReference type="GO" id="GO:0005634">
    <property type="term" value="C:nucleus"/>
    <property type="evidence" value="ECO:0007669"/>
    <property type="project" value="UniProtKB-SubCell"/>
</dbReference>
<evidence type="ECO:0000259" key="17">
    <source>
        <dbReference type="PROSITE" id="PS51805"/>
    </source>
</evidence>
<evidence type="ECO:0000256" key="2">
    <source>
        <dbReference type="ARBA" id="ARBA00009889"/>
    </source>
</evidence>
<feature type="region of interest" description="Disordered" evidence="12">
    <location>
        <begin position="1564"/>
        <end position="1588"/>
    </location>
</feature>
<dbReference type="InterPro" id="IPR019787">
    <property type="entry name" value="Znf_PHD-finger"/>
</dbReference>
<dbReference type="FunFam" id="3.40.50.300:FF:000861">
    <property type="entry name" value="Fanconi anemia, complementation group M"/>
    <property type="match status" value="1"/>
</dbReference>
<dbReference type="InterPro" id="IPR006935">
    <property type="entry name" value="Helicase/UvrB_N"/>
</dbReference>
<accession>A0A3M6VI26</accession>
<dbReference type="PROSITE" id="PS01358">
    <property type="entry name" value="ZF_RANBP2_1"/>
    <property type="match status" value="1"/>
</dbReference>
<dbReference type="GO" id="GO:0008270">
    <property type="term" value="F:zinc ion binding"/>
    <property type="evidence" value="ECO:0007669"/>
    <property type="project" value="UniProtKB-KW"/>
</dbReference>
<feature type="domain" description="PHD-type" evidence="13">
    <location>
        <begin position="1313"/>
        <end position="1363"/>
    </location>
</feature>
<feature type="compositionally biased region" description="Polar residues" evidence="12">
    <location>
        <begin position="1564"/>
        <end position="1577"/>
    </location>
</feature>
<evidence type="ECO:0000256" key="10">
    <source>
        <dbReference type="ARBA" id="ARBA00023242"/>
    </source>
</evidence>
<dbReference type="STRING" id="542832.A0A3M6VI26"/>
<dbReference type="CDD" id="cd15492">
    <property type="entry name" value="PHD_BRPF_JADE_like"/>
    <property type="match status" value="1"/>
</dbReference>
<evidence type="ECO:0000259" key="14">
    <source>
        <dbReference type="PROSITE" id="PS50199"/>
    </source>
</evidence>
<keyword evidence="9" id="KW-0067">ATP-binding</keyword>
<dbReference type="Proteomes" id="UP000282087">
    <property type="component" value="Unassembled WGS sequence"/>
</dbReference>
<keyword evidence="4" id="KW-0547">Nucleotide-binding</keyword>
<dbReference type="GO" id="GO:0043138">
    <property type="term" value="F:3'-5' DNA helicase activity"/>
    <property type="evidence" value="ECO:0007669"/>
    <property type="project" value="InterPro"/>
</dbReference>
<dbReference type="CDD" id="cd12091">
    <property type="entry name" value="FANCM_ID"/>
    <property type="match status" value="1"/>
</dbReference>
<dbReference type="SMART" id="SM00249">
    <property type="entry name" value="PHD"/>
    <property type="match status" value="2"/>
</dbReference>
<dbReference type="Gene3D" id="1.20.1320.20">
    <property type="entry name" value="hef helicase domain"/>
    <property type="match status" value="1"/>
</dbReference>
<dbReference type="Pfam" id="PF13832">
    <property type="entry name" value="zf-HC5HC2H_2"/>
    <property type="match status" value="1"/>
</dbReference>
<feature type="compositionally biased region" description="Basic residues" evidence="12">
    <location>
        <begin position="1579"/>
        <end position="1588"/>
    </location>
</feature>
<dbReference type="InterPro" id="IPR044749">
    <property type="entry name" value="FANCM_DEXDc"/>
</dbReference>
<feature type="region of interest" description="Disordered" evidence="12">
    <location>
        <begin position="856"/>
        <end position="904"/>
    </location>
</feature>
<comment type="subcellular location">
    <subcellularLocation>
        <location evidence="1">Nucleus</location>
    </subcellularLocation>
</comment>
<keyword evidence="7" id="KW-0347">Helicase</keyword>
<dbReference type="Gene3D" id="4.10.1060.10">
    <property type="entry name" value="Zinc finger, RanBP2-type"/>
    <property type="match status" value="1"/>
</dbReference>
<keyword evidence="10" id="KW-0539">Nucleus</keyword>
<dbReference type="PROSITE" id="PS51194">
    <property type="entry name" value="HELICASE_CTER"/>
    <property type="match status" value="1"/>
</dbReference>
<dbReference type="Pfam" id="PF13831">
    <property type="entry name" value="PHD_2"/>
    <property type="match status" value="1"/>
</dbReference>
<keyword evidence="8" id="KW-0862">Zinc</keyword>
<dbReference type="GO" id="GO:0005524">
    <property type="term" value="F:ATP binding"/>
    <property type="evidence" value="ECO:0007669"/>
    <property type="project" value="UniProtKB-KW"/>
</dbReference>
<dbReference type="VEuPathDB" id="FungiDB:DD237_001700"/>
<dbReference type="GO" id="GO:0009378">
    <property type="term" value="F:four-way junction helicase activity"/>
    <property type="evidence" value="ECO:0007669"/>
    <property type="project" value="TreeGrafter"/>
</dbReference>
<keyword evidence="19" id="KW-1185">Reference proteome</keyword>
<feature type="region of interest" description="Disordered" evidence="12">
    <location>
        <begin position="1645"/>
        <end position="1669"/>
    </location>
</feature>
<dbReference type="PANTHER" id="PTHR14025">
    <property type="entry name" value="FANCONI ANEMIA GROUP M FANCM FAMILY MEMBER"/>
    <property type="match status" value="1"/>
</dbReference>
<dbReference type="SMART" id="SM00490">
    <property type="entry name" value="HELICc"/>
    <property type="match status" value="1"/>
</dbReference>
<evidence type="ECO:0000259" key="13">
    <source>
        <dbReference type="PROSITE" id="PS50016"/>
    </source>
</evidence>
<dbReference type="PROSITE" id="PS50016">
    <property type="entry name" value="ZF_PHD_2"/>
    <property type="match status" value="1"/>
</dbReference>
<evidence type="ECO:0000256" key="5">
    <source>
        <dbReference type="ARBA" id="ARBA00022771"/>
    </source>
</evidence>
<name>A0A3M6VI26_9STRA</name>
<feature type="region of interest" description="Disordered" evidence="12">
    <location>
        <begin position="157"/>
        <end position="193"/>
    </location>
</feature>
<feature type="domain" description="RanBP2-type" evidence="14">
    <location>
        <begin position="46"/>
        <end position="76"/>
    </location>
</feature>
<reference evidence="18 19" key="1">
    <citation type="submission" date="2018-06" db="EMBL/GenBank/DDBJ databases">
        <title>Comparative genomics of downy mildews reveals potential adaptations to biotrophy.</title>
        <authorList>
            <person name="Fletcher K."/>
            <person name="Klosterman S.J."/>
            <person name="Derevnina L."/>
            <person name="Martin F."/>
            <person name="Koike S."/>
            <person name="Reyes Chin-Wo S."/>
            <person name="Mou B."/>
            <person name="Michelmore R."/>
        </authorList>
    </citation>
    <scope>NUCLEOTIDE SEQUENCE [LARGE SCALE GENOMIC DNA]</scope>
    <source>
        <strain evidence="18 19">R14</strain>
    </source>
</reference>
<dbReference type="SMART" id="SM00487">
    <property type="entry name" value="DEXDc"/>
    <property type="match status" value="1"/>
</dbReference>
<dbReference type="InterPro" id="IPR001650">
    <property type="entry name" value="Helicase_C-like"/>
</dbReference>
<evidence type="ECO:0000259" key="15">
    <source>
        <dbReference type="PROSITE" id="PS51192"/>
    </source>
</evidence>
<keyword evidence="6" id="KW-0378">Hydrolase</keyword>
<evidence type="ECO:0008006" key="20">
    <source>
        <dbReference type="Google" id="ProtNLM"/>
    </source>
</evidence>
<evidence type="ECO:0000256" key="12">
    <source>
        <dbReference type="SAM" id="MobiDB-lite"/>
    </source>
</evidence>
<dbReference type="EMBL" id="QLLG01000221">
    <property type="protein sequence ID" value="RMX65972.1"/>
    <property type="molecule type" value="Genomic_DNA"/>
</dbReference>
<evidence type="ECO:0000256" key="3">
    <source>
        <dbReference type="ARBA" id="ARBA00022723"/>
    </source>
</evidence>
<dbReference type="InterPro" id="IPR011011">
    <property type="entry name" value="Znf_FYVE_PHD"/>
</dbReference>
<feature type="compositionally biased region" description="Low complexity" evidence="12">
    <location>
        <begin position="1527"/>
        <end position="1539"/>
    </location>
</feature>
<dbReference type="CDD" id="cd15571">
    <property type="entry name" value="ePHD"/>
    <property type="match status" value="1"/>
</dbReference>
<evidence type="ECO:0000256" key="8">
    <source>
        <dbReference type="ARBA" id="ARBA00022833"/>
    </source>
</evidence>
<feature type="compositionally biased region" description="Basic and acidic residues" evidence="12">
    <location>
        <begin position="1886"/>
        <end position="1897"/>
    </location>
</feature>
<feature type="domain" description="Helicase C-terminal" evidence="16">
    <location>
        <begin position="568"/>
        <end position="736"/>
    </location>
</feature>
<evidence type="ECO:0000256" key="4">
    <source>
        <dbReference type="ARBA" id="ARBA00022741"/>
    </source>
</evidence>
<evidence type="ECO:0000313" key="19">
    <source>
        <dbReference type="Proteomes" id="UP000282087"/>
    </source>
</evidence>
<dbReference type="InterPro" id="IPR013083">
    <property type="entry name" value="Znf_RING/FYVE/PHD"/>
</dbReference>
<feature type="domain" description="Helicase ATP-binding" evidence="15">
    <location>
        <begin position="235"/>
        <end position="403"/>
    </location>
</feature>
<comment type="similarity">
    <text evidence="2">Belongs to the DEAD box helicase family. DEAH subfamily. FANCM sub-subfamily.</text>
</comment>
<proteinExistence type="inferred from homology"/>
<dbReference type="Pfam" id="PF04851">
    <property type="entry name" value="ResIII"/>
    <property type="match status" value="1"/>
</dbReference>
<dbReference type="InterPro" id="IPR014001">
    <property type="entry name" value="Helicase_ATP-bd"/>
</dbReference>
<dbReference type="PROSITE" id="PS51805">
    <property type="entry name" value="EPHD"/>
    <property type="match status" value="1"/>
</dbReference>
<protein>
    <recommendedName>
        <fullName evidence="20">Fanconi anemia group M protein</fullName>
    </recommendedName>
</protein>
<dbReference type="InterPro" id="IPR001965">
    <property type="entry name" value="Znf_PHD"/>
</dbReference>
<dbReference type="PROSITE" id="PS50199">
    <property type="entry name" value="ZF_RANBP2_2"/>
    <property type="match status" value="1"/>
</dbReference>
<dbReference type="InterPro" id="IPR001876">
    <property type="entry name" value="Znf_RanBP2"/>
</dbReference>
<evidence type="ECO:0000313" key="18">
    <source>
        <dbReference type="EMBL" id="RMX65972.1"/>
    </source>
</evidence>
<feature type="compositionally biased region" description="Low complexity" evidence="12">
    <location>
        <begin position="159"/>
        <end position="176"/>
    </location>
</feature>
<dbReference type="GO" id="GO:0016787">
    <property type="term" value="F:hydrolase activity"/>
    <property type="evidence" value="ECO:0007669"/>
    <property type="project" value="UniProtKB-KW"/>
</dbReference>
<dbReference type="SUPFAM" id="SSF52540">
    <property type="entry name" value="P-loop containing nucleoside triphosphate hydrolases"/>
    <property type="match status" value="1"/>
</dbReference>
<feature type="domain" description="PHD-type" evidence="17">
    <location>
        <begin position="1374"/>
        <end position="1494"/>
    </location>
</feature>
<dbReference type="Pfam" id="PF00271">
    <property type="entry name" value="Helicase_C"/>
    <property type="match status" value="1"/>
</dbReference>
<dbReference type="GO" id="GO:0036297">
    <property type="term" value="P:interstrand cross-link repair"/>
    <property type="evidence" value="ECO:0007669"/>
    <property type="project" value="TreeGrafter"/>
</dbReference>
<dbReference type="SUPFAM" id="SSF57903">
    <property type="entry name" value="FYVE/PHD zinc finger"/>
    <property type="match status" value="1"/>
</dbReference>
<feature type="region of interest" description="Disordered" evidence="12">
    <location>
        <begin position="1609"/>
        <end position="1629"/>
    </location>
</feature>
<dbReference type="CDD" id="cd18033">
    <property type="entry name" value="DEXDc_FANCM"/>
    <property type="match status" value="1"/>
</dbReference>
<dbReference type="Gene3D" id="3.30.40.10">
    <property type="entry name" value="Zinc/RING finger domain, C3HC4 (zinc finger)"/>
    <property type="match status" value="2"/>
</dbReference>
<dbReference type="Gene3D" id="3.40.50.300">
    <property type="entry name" value="P-loop containing nucleotide triphosphate hydrolases"/>
    <property type="match status" value="2"/>
</dbReference>
<dbReference type="GO" id="GO:0045003">
    <property type="term" value="P:double-strand break repair via synthesis-dependent strand annealing"/>
    <property type="evidence" value="ECO:0007669"/>
    <property type="project" value="TreeGrafter"/>
</dbReference>
<keyword evidence="5 11" id="KW-0863">Zinc-finger</keyword>
<evidence type="ECO:0000256" key="7">
    <source>
        <dbReference type="ARBA" id="ARBA00022806"/>
    </source>
</evidence>
<dbReference type="PROSITE" id="PS51192">
    <property type="entry name" value="HELICASE_ATP_BIND_1"/>
    <property type="match status" value="1"/>
</dbReference>
<dbReference type="InterPro" id="IPR019786">
    <property type="entry name" value="Zinc_finger_PHD-type_CS"/>
</dbReference>
<evidence type="ECO:0000256" key="6">
    <source>
        <dbReference type="ARBA" id="ARBA00022801"/>
    </source>
</evidence>
<feature type="region of interest" description="Disordered" evidence="12">
    <location>
        <begin position="1709"/>
        <end position="1771"/>
    </location>
</feature>
<dbReference type="PANTHER" id="PTHR14025:SF20">
    <property type="entry name" value="FANCONI ANEMIA GROUP M PROTEIN"/>
    <property type="match status" value="1"/>
</dbReference>